<evidence type="ECO:0000256" key="6">
    <source>
        <dbReference type="SAM" id="Coils"/>
    </source>
</evidence>
<dbReference type="SUPFAM" id="SSF55804">
    <property type="entry name" value="Phoshotransferase/anion transport protein"/>
    <property type="match status" value="1"/>
</dbReference>
<dbReference type="Pfam" id="PF13520">
    <property type="entry name" value="AA_permease_2"/>
    <property type="match status" value="1"/>
</dbReference>
<organism evidence="9 10">
    <name type="scientific">candidate division KSB3 bacterium</name>
    <dbReference type="NCBI Taxonomy" id="2044937"/>
    <lineage>
        <taxon>Bacteria</taxon>
        <taxon>candidate division KSB3</taxon>
    </lineage>
</organism>
<keyword evidence="2" id="KW-1003">Cell membrane</keyword>
<dbReference type="GO" id="GO:0005886">
    <property type="term" value="C:plasma membrane"/>
    <property type="evidence" value="ECO:0007669"/>
    <property type="project" value="UniProtKB-SubCell"/>
</dbReference>
<feature type="transmembrane region" description="Helical" evidence="7">
    <location>
        <begin position="145"/>
        <end position="164"/>
    </location>
</feature>
<feature type="transmembrane region" description="Helical" evidence="7">
    <location>
        <begin position="184"/>
        <end position="206"/>
    </location>
</feature>
<feature type="coiled-coil region" evidence="6">
    <location>
        <begin position="435"/>
        <end position="462"/>
    </location>
</feature>
<dbReference type="Pfam" id="PF00359">
    <property type="entry name" value="PTS_EIIA_2"/>
    <property type="match status" value="1"/>
</dbReference>
<proteinExistence type="predicted"/>
<evidence type="ECO:0000256" key="4">
    <source>
        <dbReference type="ARBA" id="ARBA00022989"/>
    </source>
</evidence>
<reference evidence="9" key="1">
    <citation type="submission" date="2019-11" db="EMBL/GenBank/DDBJ databases">
        <title>Microbial mats filling the niche in hypersaline microbial mats.</title>
        <authorList>
            <person name="Wong H.L."/>
            <person name="Macleod F.I."/>
            <person name="White R.A. III"/>
            <person name="Burns B.P."/>
        </authorList>
    </citation>
    <scope>NUCLEOTIDE SEQUENCE</scope>
    <source>
        <strain evidence="9">Rbin_158</strain>
    </source>
</reference>
<feature type="transmembrane region" description="Helical" evidence="7">
    <location>
        <begin position="218"/>
        <end position="245"/>
    </location>
</feature>
<keyword evidence="3 7" id="KW-0812">Transmembrane</keyword>
<keyword evidence="5 7" id="KW-0472">Membrane</keyword>
<comment type="subcellular location">
    <subcellularLocation>
        <location evidence="1">Cell membrane</location>
        <topology evidence="1">Multi-pass membrane protein</topology>
    </subcellularLocation>
</comment>
<feature type="transmembrane region" description="Helical" evidence="7">
    <location>
        <begin position="315"/>
        <end position="335"/>
    </location>
</feature>
<protein>
    <submittedName>
        <fullName evidence="9">Amino acid permease</fullName>
    </submittedName>
</protein>
<feature type="transmembrane region" description="Helical" evidence="7">
    <location>
        <begin position="42"/>
        <end position="62"/>
    </location>
</feature>
<dbReference type="GO" id="GO:0022857">
    <property type="term" value="F:transmembrane transporter activity"/>
    <property type="evidence" value="ECO:0007669"/>
    <property type="project" value="InterPro"/>
</dbReference>
<gene>
    <name evidence="9" type="ORF">GF339_14385</name>
</gene>
<dbReference type="Gene3D" id="3.40.930.10">
    <property type="entry name" value="Mannitol-specific EII, Chain A"/>
    <property type="match status" value="1"/>
</dbReference>
<evidence type="ECO:0000256" key="5">
    <source>
        <dbReference type="ARBA" id="ARBA00023136"/>
    </source>
</evidence>
<dbReference type="PANTHER" id="PTHR42770">
    <property type="entry name" value="AMINO ACID TRANSPORTER-RELATED"/>
    <property type="match status" value="1"/>
</dbReference>
<dbReference type="InterPro" id="IPR002293">
    <property type="entry name" value="AA/rel_permease1"/>
</dbReference>
<evidence type="ECO:0000313" key="10">
    <source>
        <dbReference type="Proteomes" id="UP000649604"/>
    </source>
</evidence>
<dbReference type="PROSITE" id="PS51094">
    <property type="entry name" value="PTS_EIIA_TYPE_2"/>
    <property type="match status" value="1"/>
</dbReference>
<evidence type="ECO:0000259" key="8">
    <source>
        <dbReference type="PROSITE" id="PS51094"/>
    </source>
</evidence>
<dbReference type="EMBL" id="WJJP01000466">
    <property type="protein sequence ID" value="MBD3325771.1"/>
    <property type="molecule type" value="Genomic_DNA"/>
</dbReference>
<feature type="transmembrane region" description="Helical" evidence="7">
    <location>
        <begin position="82"/>
        <end position="107"/>
    </location>
</feature>
<dbReference type="PANTHER" id="PTHR42770:SF7">
    <property type="entry name" value="MEMBRANE PROTEIN"/>
    <property type="match status" value="1"/>
</dbReference>
<evidence type="ECO:0000256" key="2">
    <source>
        <dbReference type="ARBA" id="ARBA00022475"/>
    </source>
</evidence>
<name>A0A9D5Q7D6_9BACT</name>
<evidence type="ECO:0000256" key="7">
    <source>
        <dbReference type="SAM" id="Phobius"/>
    </source>
</evidence>
<feature type="transmembrane region" description="Helical" evidence="7">
    <location>
        <begin position="399"/>
        <end position="417"/>
    </location>
</feature>
<keyword evidence="6" id="KW-0175">Coiled coil</keyword>
<evidence type="ECO:0000256" key="1">
    <source>
        <dbReference type="ARBA" id="ARBA00004651"/>
    </source>
</evidence>
<evidence type="ECO:0000256" key="3">
    <source>
        <dbReference type="ARBA" id="ARBA00022692"/>
    </source>
</evidence>
<dbReference type="InterPro" id="IPR002178">
    <property type="entry name" value="PTS_EIIA_type-2_dom"/>
</dbReference>
<dbReference type="AlphaFoldDB" id="A0A9D5Q7D6"/>
<feature type="transmembrane region" description="Helical" evidence="7">
    <location>
        <begin position="12"/>
        <end position="36"/>
    </location>
</feature>
<feature type="transmembrane region" description="Helical" evidence="7">
    <location>
        <begin position="265"/>
        <end position="294"/>
    </location>
</feature>
<accession>A0A9D5Q7D6</accession>
<dbReference type="InterPro" id="IPR016152">
    <property type="entry name" value="PTrfase/Anion_transptr"/>
</dbReference>
<sequence>MTSIQLKKELSFLAVFSIATGAMISSGIFILPGLAFSHAGPAVFLAYLLAGILAATGCLSIVELATAMPKAGGDYYFITRSLGPFIGTISGFLSWAALALKTAFAIFGIAEVLYMLTGIPVRISAIFVCLLFVLLNIVGVKEAAIFQMLLVVSLLSLMGLFFGLGVSHINVQHFDPFAPHGLHALLKTTGFVFVSFGGLLKVASVAEEVKDPKRNLPLGLLAAVCVVTILYTLLVIVVIGVLPAQQLNGSLTPIADTAEVFTGKLGYVTMTIAALLAFITTANAGILSASRYPLALSRDRLLPGGISQLHQRFQTPMLSIGITGVFIILALFLPLETLVKAASTVVLMSYVLSNLSVIILRESQIQNYQPSFHAPWYPWLQLLGIFIFGSLIIDMGRATAEISISLLVIGMSMYFFYGRKTVHQDYALLHVLERITNKQLTSESLEAELREILQQRDEVLRDPFDHLIASAPVIDVQRCREQEAMFAEIAERLTHEIPLDAQQILLLLQARERDSSTAITPFTAIPHIIIPGEQVFKILIVRCHAGVQFSEDAPAVKAIFVIIGTPDERRSHLKALAAIAQIIQHKDFEARWLQAKNEHQLRDILLLSDRKRSRD</sequence>
<dbReference type="InterPro" id="IPR050367">
    <property type="entry name" value="APC_superfamily"/>
</dbReference>
<comment type="caution">
    <text evidence="9">The sequence shown here is derived from an EMBL/GenBank/DDBJ whole genome shotgun (WGS) entry which is preliminary data.</text>
</comment>
<keyword evidence="4 7" id="KW-1133">Transmembrane helix</keyword>
<dbReference type="Gene3D" id="1.20.1740.10">
    <property type="entry name" value="Amino acid/polyamine transporter I"/>
    <property type="match status" value="1"/>
</dbReference>
<feature type="transmembrane region" description="Helical" evidence="7">
    <location>
        <begin position="119"/>
        <end position="138"/>
    </location>
</feature>
<feature type="domain" description="PTS EIIA type-2" evidence="8">
    <location>
        <begin position="465"/>
        <end position="608"/>
    </location>
</feature>
<dbReference type="Proteomes" id="UP000649604">
    <property type="component" value="Unassembled WGS sequence"/>
</dbReference>
<evidence type="ECO:0000313" key="9">
    <source>
        <dbReference type="EMBL" id="MBD3325771.1"/>
    </source>
</evidence>
<feature type="transmembrane region" description="Helical" evidence="7">
    <location>
        <begin position="372"/>
        <end position="393"/>
    </location>
</feature>